<dbReference type="NCBIfam" id="TIGR01378">
    <property type="entry name" value="thi_PPkinase"/>
    <property type="match status" value="1"/>
</dbReference>
<dbReference type="GO" id="GO:0006772">
    <property type="term" value="P:thiamine metabolic process"/>
    <property type="evidence" value="ECO:0007669"/>
    <property type="project" value="UniProtKB-UniRule"/>
</dbReference>
<dbReference type="EC" id="2.7.6.2" evidence="5"/>
<dbReference type="Gene3D" id="3.40.50.10240">
    <property type="entry name" value="Thiamin pyrophosphokinase, catalytic domain"/>
    <property type="match status" value="2"/>
</dbReference>
<proteinExistence type="predicted"/>
<organism evidence="7 8">
    <name type="scientific">Brotaphodocola catenula</name>
    <dbReference type="NCBI Taxonomy" id="2885361"/>
    <lineage>
        <taxon>Bacteria</taxon>
        <taxon>Bacillati</taxon>
        <taxon>Bacillota</taxon>
        <taxon>Clostridia</taxon>
        <taxon>Lachnospirales</taxon>
        <taxon>Lachnospiraceae</taxon>
        <taxon>Brotaphodocola</taxon>
    </lineage>
</organism>
<dbReference type="PANTHER" id="PTHR41299:SF1">
    <property type="entry name" value="THIAMINE PYROPHOSPHOKINASE"/>
    <property type="match status" value="1"/>
</dbReference>
<dbReference type="SUPFAM" id="SSF63999">
    <property type="entry name" value="Thiamin pyrophosphokinase, catalytic domain"/>
    <property type="match status" value="2"/>
</dbReference>
<evidence type="ECO:0000256" key="1">
    <source>
        <dbReference type="ARBA" id="ARBA00022679"/>
    </source>
</evidence>
<dbReference type="GO" id="GO:0004788">
    <property type="term" value="F:thiamine diphosphokinase activity"/>
    <property type="evidence" value="ECO:0007669"/>
    <property type="project" value="UniProtKB-UniRule"/>
</dbReference>
<protein>
    <recommendedName>
        <fullName evidence="5">Thiamine diphosphokinase</fullName>
        <ecNumber evidence="5">2.7.6.2</ecNumber>
    </recommendedName>
</protein>
<dbReference type="GO" id="GO:0030975">
    <property type="term" value="F:thiamine binding"/>
    <property type="evidence" value="ECO:0007669"/>
    <property type="project" value="InterPro"/>
</dbReference>
<dbReference type="InterPro" id="IPR053149">
    <property type="entry name" value="TPK"/>
</dbReference>
<evidence type="ECO:0000256" key="2">
    <source>
        <dbReference type="ARBA" id="ARBA00022741"/>
    </source>
</evidence>
<name>A0AAE3DJ57_9FIRM</name>
<keyword evidence="3" id="KW-0418">Kinase</keyword>
<accession>A0AAE3DJ57</accession>
<dbReference type="CDD" id="cd07995">
    <property type="entry name" value="TPK"/>
    <property type="match status" value="1"/>
</dbReference>
<dbReference type="AlphaFoldDB" id="A0AAE3DJ57"/>
<dbReference type="GO" id="GO:0009229">
    <property type="term" value="P:thiamine diphosphate biosynthetic process"/>
    <property type="evidence" value="ECO:0007669"/>
    <property type="project" value="InterPro"/>
</dbReference>
<reference evidence="7" key="1">
    <citation type="submission" date="2021-10" db="EMBL/GenBank/DDBJ databases">
        <title>Anaerobic single-cell dispensing facilitates the cultivation of human gut bacteria.</title>
        <authorList>
            <person name="Afrizal A."/>
        </authorList>
    </citation>
    <scope>NUCLEOTIDE SEQUENCE</scope>
    <source>
        <strain evidence="7">CLA-AA-H274</strain>
    </source>
</reference>
<dbReference type="SMART" id="SM00983">
    <property type="entry name" value="TPK_B1_binding"/>
    <property type="match status" value="1"/>
</dbReference>
<dbReference type="GO" id="GO:0016301">
    <property type="term" value="F:kinase activity"/>
    <property type="evidence" value="ECO:0007669"/>
    <property type="project" value="UniProtKB-KW"/>
</dbReference>
<dbReference type="InterPro" id="IPR036759">
    <property type="entry name" value="TPK_catalytic_sf"/>
</dbReference>
<feature type="domain" description="Thiamin pyrophosphokinase thiamin-binding" evidence="6">
    <location>
        <begin position="202"/>
        <end position="260"/>
    </location>
</feature>
<dbReference type="RefSeq" id="WP_308450590.1">
    <property type="nucleotide sequence ID" value="NZ_JAJEPU010000005.1"/>
</dbReference>
<dbReference type="PANTHER" id="PTHR41299">
    <property type="entry name" value="THIAMINE PYROPHOSPHOKINASE"/>
    <property type="match status" value="1"/>
</dbReference>
<dbReference type="Pfam" id="PF04263">
    <property type="entry name" value="TPK_catalytic"/>
    <property type="match status" value="1"/>
</dbReference>
<gene>
    <name evidence="7" type="ORF">LKD32_02710</name>
</gene>
<dbReference type="InterPro" id="IPR007371">
    <property type="entry name" value="TPK_catalytic"/>
</dbReference>
<comment type="caution">
    <text evidence="7">The sequence shown here is derived from an EMBL/GenBank/DDBJ whole genome shotgun (WGS) entry which is preliminary data.</text>
</comment>
<evidence type="ECO:0000256" key="5">
    <source>
        <dbReference type="NCBIfam" id="TIGR01378"/>
    </source>
</evidence>
<evidence type="ECO:0000256" key="4">
    <source>
        <dbReference type="ARBA" id="ARBA00022840"/>
    </source>
</evidence>
<keyword evidence="2" id="KW-0547">Nucleotide-binding</keyword>
<keyword evidence="1 7" id="KW-0808">Transferase</keyword>
<evidence type="ECO:0000256" key="3">
    <source>
        <dbReference type="ARBA" id="ARBA00022777"/>
    </source>
</evidence>
<dbReference type="InterPro" id="IPR007373">
    <property type="entry name" value="Thiamin_PyroPKinase_B1-bd"/>
</dbReference>
<dbReference type="Proteomes" id="UP001198962">
    <property type="component" value="Unassembled WGS sequence"/>
</dbReference>
<dbReference type="Pfam" id="PF04265">
    <property type="entry name" value="TPK_B1_binding"/>
    <property type="match status" value="1"/>
</dbReference>
<sequence length="268" mass="30275">MREHPSCLVVTGGELELAFARSFLERETFDLVIAVDGGLGYADALGLKPDWVVGDFDTVDEELLKKYCPAKIPARLSEEETMEGQSKEPLEEQVYESVDLFEQEETVGTVELEDGRVVFWEQHHPEKNETDTELARSRALELGCSRIVFLGATGGRLDHMIANIQMLSACLEQNVHAELVDAQNRLYLIQYQAEFEREKVWGKYISFFPYTDRVTGIHLAGFKYLLHGWDLKKGVESGLCLSNELAQDVAKIWIDKGVLVCVESKDRG</sequence>
<dbReference type="EMBL" id="JAJEPU010000005">
    <property type="protein sequence ID" value="MCC2163802.1"/>
    <property type="molecule type" value="Genomic_DNA"/>
</dbReference>
<evidence type="ECO:0000313" key="8">
    <source>
        <dbReference type="Proteomes" id="UP001198962"/>
    </source>
</evidence>
<evidence type="ECO:0000259" key="6">
    <source>
        <dbReference type="SMART" id="SM00983"/>
    </source>
</evidence>
<keyword evidence="8" id="KW-1185">Reference proteome</keyword>
<dbReference type="InterPro" id="IPR036371">
    <property type="entry name" value="TPK_B1-bd_sf"/>
</dbReference>
<keyword evidence="4" id="KW-0067">ATP-binding</keyword>
<dbReference type="GO" id="GO:0005524">
    <property type="term" value="F:ATP binding"/>
    <property type="evidence" value="ECO:0007669"/>
    <property type="project" value="UniProtKB-KW"/>
</dbReference>
<dbReference type="InterPro" id="IPR006282">
    <property type="entry name" value="Thi_PPkinase"/>
</dbReference>
<evidence type="ECO:0000313" key="7">
    <source>
        <dbReference type="EMBL" id="MCC2163802.1"/>
    </source>
</evidence>
<dbReference type="SUPFAM" id="SSF63862">
    <property type="entry name" value="Thiamin pyrophosphokinase, substrate-binding domain"/>
    <property type="match status" value="1"/>
</dbReference>